<dbReference type="SMART" id="SM00367">
    <property type="entry name" value="LRR_CC"/>
    <property type="match status" value="4"/>
</dbReference>
<evidence type="ECO:0000313" key="4">
    <source>
        <dbReference type="Proteomes" id="UP001064489"/>
    </source>
</evidence>
<dbReference type="Pfam" id="PF24758">
    <property type="entry name" value="LRR_At5g56370"/>
    <property type="match status" value="1"/>
</dbReference>
<dbReference type="Gene3D" id="3.80.10.10">
    <property type="entry name" value="Ribonuclease Inhibitor"/>
    <property type="match status" value="1"/>
</dbReference>
<dbReference type="PROSITE" id="PS50181">
    <property type="entry name" value="FBOX"/>
    <property type="match status" value="1"/>
</dbReference>
<keyword evidence="4" id="KW-1185">Reference proteome</keyword>
<evidence type="ECO:0000256" key="1">
    <source>
        <dbReference type="SAM" id="MobiDB-lite"/>
    </source>
</evidence>
<organism evidence="3 4">
    <name type="scientific">Acer negundo</name>
    <name type="common">Box elder</name>
    <dbReference type="NCBI Taxonomy" id="4023"/>
    <lineage>
        <taxon>Eukaryota</taxon>
        <taxon>Viridiplantae</taxon>
        <taxon>Streptophyta</taxon>
        <taxon>Embryophyta</taxon>
        <taxon>Tracheophyta</taxon>
        <taxon>Spermatophyta</taxon>
        <taxon>Magnoliopsida</taxon>
        <taxon>eudicotyledons</taxon>
        <taxon>Gunneridae</taxon>
        <taxon>Pentapetalae</taxon>
        <taxon>rosids</taxon>
        <taxon>malvids</taxon>
        <taxon>Sapindales</taxon>
        <taxon>Sapindaceae</taxon>
        <taxon>Hippocastanoideae</taxon>
        <taxon>Acereae</taxon>
        <taxon>Acer</taxon>
    </lineage>
</organism>
<dbReference type="PANTHER" id="PTHR38926:SF2">
    <property type="entry name" value="F-BOX_LRR-REPEAT PROTEIN 21-RELATED"/>
    <property type="match status" value="1"/>
</dbReference>
<feature type="domain" description="F-box" evidence="2">
    <location>
        <begin position="10"/>
        <end position="57"/>
    </location>
</feature>
<gene>
    <name evidence="3" type="ORF">LWI28_025024</name>
</gene>
<dbReference type="PANTHER" id="PTHR38926">
    <property type="entry name" value="F-BOX DOMAIN CONTAINING PROTEIN, EXPRESSED"/>
    <property type="match status" value="1"/>
</dbReference>
<accession>A0AAD5JH59</accession>
<dbReference type="Gene3D" id="1.20.1280.50">
    <property type="match status" value="1"/>
</dbReference>
<feature type="region of interest" description="Disordered" evidence="1">
    <location>
        <begin position="433"/>
        <end position="472"/>
    </location>
</feature>
<dbReference type="AlphaFoldDB" id="A0AAD5JH59"/>
<dbReference type="Pfam" id="PF13516">
    <property type="entry name" value="LRR_6"/>
    <property type="match status" value="1"/>
</dbReference>
<protein>
    <recommendedName>
        <fullName evidence="2">F-box domain-containing protein</fullName>
    </recommendedName>
</protein>
<proteinExistence type="predicted"/>
<dbReference type="Pfam" id="PF12937">
    <property type="entry name" value="F-box-like"/>
    <property type="match status" value="1"/>
</dbReference>
<name>A0AAD5JH59_ACENE</name>
<dbReference type="Proteomes" id="UP001064489">
    <property type="component" value="Chromosome 13"/>
</dbReference>
<feature type="compositionally biased region" description="Acidic residues" evidence="1">
    <location>
        <begin position="447"/>
        <end position="472"/>
    </location>
</feature>
<dbReference type="SUPFAM" id="SSF52047">
    <property type="entry name" value="RNI-like"/>
    <property type="match status" value="1"/>
</dbReference>
<reference evidence="3 4" key="1">
    <citation type="journal article" date="2022" name="Plant J.">
        <title>Strategies of tolerance reflected in two North American maple genomes.</title>
        <authorList>
            <person name="McEvoy S.L."/>
            <person name="Sezen U.U."/>
            <person name="Trouern-Trend A."/>
            <person name="McMahon S.M."/>
            <person name="Schaberg P.G."/>
            <person name="Yang J."/>
            <person name="Wegrzyn J.L."/>
            <person name="Swenson N.G."/>
        </authorList>
    </citation>
    <scope>NUCLEOTIDE SEQUENCE [LARGE SCALE GENOMIC DNA]</scope>
    <source>
        <strain evidence="3">91603</strain>
    </source>
</reference>
<comment type="caution">
    <text evidence="3">The sequence shown here is derived from an EMBL/GenBank/DDBJ whole genome shotgun (WGS) entry which is preliminary data.</text>
</comment>
<dbReference type="CDD" id="cd22164">
    <property type="entry name" value="F-box_AtSKIP19-like"/>
    <property type="match status" value="1"/>
</dbReference>
<dbReference type="EMBL" id="JAJSOW010000002">
    <property type="protein sequence ID" value="KAI9198955.1"/>
    <property type="molecule type" value="Genomic_DNA"/>
</dbReference>
<dbReference type="InterPro" id="IPR055411">
    <property type="entry name" value="LRR_FXL15/At3g58940/PEG3-like"/>
</dbReference>
<evidence type="ECO:0000259" key="2">
    <source>
        <dbReference type="PROSITE" id="PS50181"/>
    </source>
</evidence>
<dbReference type="InterPro" id="IPR001611">
    <property type="entry name" value="Leu-rich_rpt"/>
</dbReference>
<evidence type="ECO:0000313" key="3">
    <source>
        <dbReference type="EMBL" id="KAI9198955.1"/>
    </source>
</evidence>
<dbReference type="InterPro" id="IPR032675">
    <property type="entry name" value="LRR_dom_sf"/>
</dbReference>
<dbReference type="InterPro" id="IPR006553">
    <property type="entry name" value="Leu-rich_rpt_Cys-con_subtyp"/>
</dbReference>
<sequence length="529" mass="60504">MSGKTADPEWPNWVELPRDVTAAIFSKLGAIDVLTSVQYVCSSWLKICKDPSMWRTIDMRNLGDLFDMEFDLEKICRGAVDRSNGHLSSINIEYFGNDEILQYIADRSSHLMNLRLANCYSISDRGLIDSIAKFPLLEELELSYCSLSKETLEAVGRSCPLLKSLKLNCQGYRYPLIECNDDALAIAENMHELRHLQIFGNKLTNSGLEAILNGCPHLKSLDLRQCFNINLAGNLKKRCLEKSKTYGAPTILQVTMNSMQHFKIVMVTDQTGMTIRLECMILSLCLMMTMTMNSLTRTLMNITKMTMSLAMMITDDDYEARYVVPGLGLEDGLVKIITNDNVEQMNHAVNPDRRVDLYIQGTRVDHDEACPSSVNQFENVEAEEAEHGEGTNYVEETEQGDMEDDYLMAYFDSGSESEDFDDDFVELVYQQEEEPEVVEHNDTYVVDSEEQNEGENDEQENSGSENDESQFDDEQMTALNELIKMDRKRDLKKTKVLNSNFEFFDENSNLMNINLRVRQRFLQGKFLKM</sequence>
<dbReference type="InterPro" id="IPR001810">
    <property type="entry name" value="F-box_dom"/>
</dbReference>